<dbReference type="EMBL" id="JALNTZ010000004">
    <property type="protein sequence ID" value="KAJ3653378.1"/>
    <property type="molecule type" value="Genomic_DNA"/>
</dbReference>
<organism evidence="1 2">
    <name type="scientific">Zophobas morio</name>
    <dbReference type="NCBI Taxonomy" id="2755281"/>
    <lineage>
        <taxon>Eukaryota</taxon>
        <taxon>Metazoa</taxon>
        <taxon>Ecdysozoa</taxon>
        <taxon>Arthropoda</taxon>
        <taxon>Hexapoda</taxon>
        <taxon>Insecta</taxon>
        <taxon>Pterygota</taxon>
        <taxon>Neoptera</taxon>
        <taxon>Endopterygota</taxon>
        <taxon>Coleoptera</taxon>
        <taxon>Polyphaga</taxon>
        <taxon>Cucujiformia</taxon>
        <taxon>Tenebrionidae</taxon>
        <taxon>Zophobas</taxon>
    </lineage>
</organism>
<comment type="caution">
    <text evidence="1">The sequence shown here is derived from an EMBL/GenBank/DDBJ whole genome shotgun (WGS) entry which is preliminary data.</text>
</comment>
<evidence type="ECO:0000313" key="2">
    <source>
        <dbReference type="Proteomes" id="UP001168821"/>
    </source>
</evidence>
<accession>A0AA38MEJ9</accession>
<proteinExistence type="predicted"/>
<protein>
    <submittedName>
        <fullName evidence="1">Uncharacterized protein</fullName>
    </submittedName>
</protein>
<dbReference type="Proteomes" id="UP001168821">
    <property type="component" value="Unassembled WGS sequence"/>
</dbReference>
<sequence length="166" mass="18639">MQSTNFAPVIDKIFPIRPIYFLFLPAAAGTMDAFYNRRRHAASLHLSISIRGCKRKPASLVLQHLRQVRLPPLRILQQFVTKSGVRRTCCINPVVIGHLTKLSICDANRDLYVSRDPASSGATCGREVEVWRRRRLAAGVDGAVGQWGKLVKIIRVMGRSDRNAVY</sequence>
<dbReference type="AlphaFoldDB" id="A0AA38MEJ9"/>
<keyword evidence="2" id="KW-1185">Reference proteome</keyword>
<gene>
    <name evidence="1" type="ORF">Zmor_012632</name>
</gene>
<evidence type="ECO:0000313" key="1">
    <source>
        <dbReference type="EMBL" id="KAJ3653378.1"/>
    </source>
</evidence>
<reference evidence="1" key="1">
    <citation type="journal article" date="2023" name="G3 (Bethesda)">
        <title>Whole genome assemblies of Zophobas morio and Tenebrio molitor.</title>
        <authorList>
            <person name="Kaur S."/>
            <person name="Stinson S.A."/>
            <person name="diCenzo G.C."/>
        </authorList>
    </citation>
    <scope>NUCLEOTIDE SEQUENCE</scope>
    <source>
        <strain evidence="1">QUZm001</strain>
    </source>
</reference>
<name>A0AA38MEJ9_9CUCU</name>